<evidence type="ECO:0000313" key="8">
    <source>
        <dbReference type="Proteomes" id="UP000192652"/>
    </source>
</evidence>
<keyword evidence="2" id="KW-1003">Cell membrane</keyword>
<keyword evidence="3 6" id="KW-0812">Transmembrane</keyword>
<name>A0ABX3PC71_9HYPH</name>
<proteinExistence type="predicted"/>
<feature type="transmembrane region" description="Helical" evidence="6">
    <location>
        <begin position="149"/>
        <end position="172"/>
    </location>
</feature>
<dbReference type="Proteomes" id="UP000192652">
    <property type="component" value="Unassembled WGS sequence"/>
</dbReference>
<evidence type="ECO:0000256" key="5">
    <source>
        <dbReference type="ARBA" id="ARBA00023136"/>
    </source>
</evidence>
<organism evidence="7 8">
    <name type="scientific">Xaviernesmea rhizosphaerae</name>
    <dbReference type="NCBI Taxonomy" id="1672749"/>
    <lineage>
        <taxon>Bacteria</taxon>
        <taxon>Pseudomonadati</taxon>
        <taxon>Pseudomonadota</taxon>
        <taxon>Alphaproteobacteria</taxon>
        <taxon>Hyphomicrobiales</taxon>
        <taxon>Rhizobiaceae</taxon>
        <taxon>Rhizobium/Agrobacterium group</taxon>
        <taxon>Xaviernesmea</taxon>
    </lineage>
</organism>
<evidence type="ECO:0000256" key="4">
    <source>
        <dbReference type="ARBA" id="ARBA00022989"/>
    </source>
</evidence>
<keyword evidence="4 6" id="KW-1133">Transmembrane helix</keyword>
<feature type="transmembrane region" description="Helical" evidence="6">
    <location>
        <begin position="184"/>
        <end position="201"/>
    </location>
</feature>
<evidence type="ECO:0000313" key="7">
    <source>
        <dbReference type="EMBL" id="OQP86081.1"/>
    </source>
</evidence>
<protein>
    <submittedName>
        <fullName evidence="7">Uncharacterized protein</fullName>
    </submittedName>
</protein>
<gene>
    <name evidence="7" type="ORF">BTR14_11810</name>
</gene>
<comment type="caution">
    <text evidence="7">The sequence shown here is derived from an EMBL/GenBank/DDBJ whole genome shotgun (WGS) entry which is preliminary data.</text>
</comment>
<keyword evidence="5 6" id="KW-0472">Membrane</keyword>
<accession>A0ABX3PC71</accession>
<evidence type="ECO:0000256" key="1">
    <source>
        <dbReference type="ARBA" id="ARBA00004651"/>
    </source>
</evidence>
<sequence>MEPFMSAWVLGLSIALPLGPVSLQCVEQSLAQGARSGLASGAGAATSHCLHAAVAVLGAKAIALPLAAINGRVNLVLGLVLTLLGLRSLLLARVAAEPRATIGSRGIAYLKGAGLALSNPATPLTYLTFAAATATATARTTDMGLQQTAFVCGAGLGALSCYASLIALTALVGRHLPHSLFSRLHLVSGPILIVMGLMMAVR</sequence>
<reference evidence="7 8" key="1">
    <citation type="journal article" date="2017" name="Antonie Van Leeuwenhoek">
        <title>Rhizobium rhizosphaerae sp. nov., a novel species isolated from rice rhizosphere.</title>
        <authorList>
            <person name="Zhao J.J."/>
            <person name="Zhang J."/>
            <person name="Zhang R.J."/>
            <person name="Zhang C.W."/>
            <person name="Yin H.Q."/>
            <person name="Zhang X.X."/>
        </authorList>
    </citation>
    <scope>NUCLEOTIDE SEQUENCE [LARGE SCALE GENOMIC DNA]</scope>
    <source>
        <strain evidence="7 8">RD15</strain>
    </source>
</reference>
<comment type="subcellular location">
    <subcellularLocation>
        <location evidence="1">Cell membrane</location>
        <topology evidence="1">Multi-pass membrane protein</topology>
    </subcellularLocation>
</comment>
<evidence type="ECO:0000256" key="6">
    <source>
        <dbReference type="SAM" id="Phobius"/>
    </source>
</evidence>
<dbReference type="Pfam" id="PF01810">
    <property type="entry name" value="LysE"/>
    <property type="match status" value="1"/>
</dbReference>
<dbReference type="EMBL" id="MSPX01000009">
    <property type="protein sequence ID" value="OQP86081.1"/>
    <property type="molecule type" value="Genomic_DNA"/>
</dbReference>
<feature type="transmembrane region" description="Helical" evidence="6">
    <location>
        <begin position="75"/>
        <end position="96"/>
    </location>
</feature>
<keyword evidence="8" id="KW-1185">Reference proteome</keyword>
<evidence type="ECO:0000256" key="3">
    <source>
        <dbReference type="ARBA" id="ARBA00022692"/>
    </source>
</evidence>
<evidence type="ECO:0000256" key="2">
    <source>
        <dbReference type="ARBA" id="ARBA00022475"/>
    </source>
</evidence>
<dbReference type="InterPro" id="IPR001123">
    <property type="entry name" value="LeuE-type"/>
</dbReference>